<protein>
    <submittedName>
        <fullName evidence="1">Uncharacterized protein</fullName>
    </submittedName>
</protein>
<accession>A0ACB9WYJ0</accession>
<dbReference type="EMBL" id="CM043794">
    <property type="protein sequence ID" value="KAI4818847.1"/>
    <property type="molecule type" value="Genomic_DNA"/>
</dbReference>
<name>A0ACB9WYJ0_CHAAC</name>
<feature type="non-terminal residue" evidence="1">
    <location>
        <position position="1"/>
    </location>
</feature>
<sequence>VRKHTHTRCQSHSNACRCLLASLDLSLLRGSEAVSSEASARSASLTGSMSEPGGSPSGERRSEAGTKTELCTALITKLPFPSQNHSGKRKSNPRLHRDPRAAIDAIASTSGESEVNFLALDPDPLT</sequence>
<proteinExistence type="predicted"/>
<keyword evidence="2" id="KW-1185">Reference proteome</keyword>
<evidence type="ECO:0000313" key="2">
    <source>
        <dbReference type="Proteomes" id="UP001057452"/>
    </source>
</evidence>
<feature type="non-terminal residue" evidence="1">
    <location>
        <position position="126"/>
    </location>
</feature>
<evidence type="ECO:0000313" key="1">
    <source>
        <dbReference type="EMBL" id="KAI4818847.1"/>
    </source>
</evidence>
<reference evidence="1" key="1">
    <citation type="submission" date="2022-05" db="EMBL/GenBank/DDBJ databases">
        <title>Chromosome-level genome of Chaenocephalus aceratus.</title>
        <authorList>
            <person name="Park H."/>
        </authorList>
    </citation>
    <scope>NUCLEOTIDE SEQUENCE</scope>
    <source>
        <strain evidence="1">KU_202001</strain>
    </source>
</reference>
<dbReference type="Proteomes" id="UP001057452">
    <property type="component" value="Chromosome 10"/>
</dbReference>
<gene>
    <name evidence="1" type="ORF">KUCAC02_004144</name>
</gene>
<organism evidence="1 2">
    <name type="scientific">Chaenocephalus aceratus</name>
    <name type="common">Blackfin icefish</name>
    <name type="synonym">Chaenichthys aceratus</name>
    <dbReference type="NCBI Taxonomy" id="36190"/>
    <lineage>
        <taxon>Eukaryota</taxon>
        <taxon>Metazoa</taxon>
        <taxon>Chordata</taxon>
        <taxon>Craniata</taxon>
        <taxon>Vertebrata</taxon>
        <taxon>Euteleostomi</taxon>
        <taxon>Actinopterygii</taxon>
        <taxon>Neopterygii</taxon>
        <taxon>Teleostei</taxon>
        <taxon>Neoteleostei</taxon>
        <taxon>Acanthomorphata</taxon>
        <taxon>Eupercaria</taxon>
        <taxon>Perciformes</taxon>
        <taxon>Notothenioidei</taxon>
        <taxon>Channichthyidae</taxon>
        <taxon>Chaenocephalus</taxon>
    </lineage>
</organism>
<comment type="caution">
    <text evidence="1">The sequence shown here is derived from an EMBL/GenBank/DDBJ whole genome shotgun (WGS) entry which is preliminary data.</text>
</comment>